<evidence type="ECO:0000313" key="1">
    <source>
        <dbReference type="EMBL" id="SBQ62535.1"/>
    </source>
</evidence>
<reference evidence="1" key="2">
    <citation type="submission" date="2016-06" db="EMBL/GenBank/DDBJ databases">
        <title>The genome of a short-lived fish provides insights into sex chromosome evolution and the genetic control of aging.</title>
        <authorList>
            <person name="Reichwald K."/>
            <person name="Felder M."/>
            <person name="Petzold A."/>
            <person name="Koch P."/>
            <person name="Groth M."/>
            <person name="Platzer M."/>
        </authorList>
    </citation>
    <scope>NUCLEOTIDE SEQUENCE</scope>
    <source>
        <tissue evidence="1">Brain</tissue>
    </source>
</reference>
<dbReference type="EMBL" id="HAEB01016008">
    <property type="protein sequence ID" value="SBQ62535.1"/>
    <property type="molecule type" value="Transcribed_RNA"/>
</dbReference>
<accession>A0A1A8FT12</accession>
<feature type="non-terminal residue" evidence="1">
    <location>
        <position position="93"/>
    </location>
</feature>
<name>A0A1A8FT12_9TELE</name>
<organism evidence="1">
    <name type="scientific">Nothobranchius korthausae</name>
    <dbReference type="NCBI Taxonomy" id="1143690"/>
    <lineage>
        <taxon>Eukaryota</taxon>
        <taxon>Metazoa</taxon>
        <taxon>Chordata</taxon>
        <taxon>Craniata</taxon>
        <taxon>Vertebrata</taxon>
        <taxon>Euteleostomi</taxon>
        <taxon>Actinopterygii</taxon>
        <taxon>Neopterygii</taxon>
        <taxon>Teleostei</taxon>
        <taxon>Neoteleostei</taxon>
        <taxon>Acanthomorphata</taxon>
        <taxon>Ovalentaria</taxon>
        <taxon>Atherinomorphae</taxon>
        <taxon>Cyprinodontiformes</taxon>
        <taxon>Nothobranchiidae</taxon>
        <taxon>Nothobranchius</taxon>
    </lineage>
</organism>
<proteinExistence type="predicted"/>
<feature type="non-terminal residue" evidence="1">
    <location>
        <position position="1"/>
    </location>
</feature>
<gene>
    <name evidence="1" type="primary">Nfu_g_1_003935</name>
</gene>
<protein>
    <submittedName>
        <fullName evidence="1">Uncharacterized protein</fullName>
    </submittedName>
</protein>
<sequence>VGWWVGTIPTSVPAATISSACHLSVDRGRSIEGWRVAVTLERFSGLPAVPPRLGKETELSCHSDGTFHISSEGGVFVGALQAQGRQILIKHKA</sequence>
<reference evidence="1" key="1">
    <citation type="submission" date="2016-05" db="EMBL/GenBank/DDBJ databases">
        <authorList>
            <person name="Lavstsen T."/>
            <person name="Jespersen J.S."/>
        </authorList>
    </citation>
    <scope>NUCLEOTIDE SEQUENCE</scope>
    <source>
        <tissue evidence="1">Brain</tissue>
    </source>
</reference>
<dbReference type="AlphaFoldDB" id="A0A1A8FT12"/>